<dbReference type="EMBL" id="SBKO01000002">
    <property type="protein sequence ID" value="RXR18954.1"/>
    <property type="molecule type" value="Genomic_DNA"/>
</dbReference>
<dbReference type="Pfam" id="PF10899">
    <property type="entry name" value="AbiGi"/>
    <property type="match status" value="1"/>
</dbReference>
<dbReference type="Proteomes" id="UP000290283">
    <property type="component" value="Unassembled WGS sequence"/>
</dbReference>
<gene>
    <name evidence="1" type="ORF">EQG63_05780</name>
</gene>
<keyword evidence="2" id="KW-1185">Reference proteome</keyword>
<reference evidence="2" key="1">
    <citation type="submission" date="2019-01" db="EMBL/GenBank/DDBJ databases">
        <title>Cytophagaceae bacterium strain CAR-16.</title>
        <authorList>
            <person name="Chen W.-M."/>
        </authorList>
    </citation>
    <scope>NUCLEOTIDE SEQUENCE [LARGE SCALE GENOMIC DNA]</scope>
    <source>
        <strain evidence="2">LLJ-11</strain>
    </source>
</reference>
<protein>
    <recommendedName>
        <fullName evidence="3">Abortive phage resistance protein AbiGi, antitoxin</fullName>
    </recommendedName>
</protein>
<dbReference type="OrthoDB" id="680500at2"/>
<name>A0A4Q1K2F7_9FLAO</name>
<evidence type="ECO:0000313" key="1">
    <source>
        <dbReference type="EMBL" id="RXR18954.1"/>
    </source>
</evidence>
<comment type="caution">
    <text evidence="1">The sequence shown here is derived from an EMBL/GenBank/DDBJ whole genome shotgun (WGS) entry which is preliminary data.</text>
</comment>
<organism evidence="1 2">
    <name type="scientific">Flavobacterium amnicola</name>
    <dbReference type="NCBI Taxonomy" id="2506422"/>
    <lineage>
        <taxon>Bacteria</taxon>
        <taxon>Pseudomonadati</taxon>
        <taxon>Bacteroidota</taxon>
        <taxon>Flavobacteriia</taxon>
        <taxon>Flavobacteriales</taxon>
        <taxon>Flavobacteriaceae</taxon>
        <taxon>Flavobacterium</taxon>
    </lineage>
</organism>
<evidence type="ECO:0000313" key="2">
    <source>
        <dbReference type="Proteomes" id="UP000290283"/>
    </source>
</evidence>
<evidence type="ECO:0008006" key="3">
    <source>
        <dbReference type="Google" id="ProtNLM"/>
    </source>
</evidence>
<sequence>MGLSSNTVTHFTKSLSNLKGILTENFKVRYCREIINAKSKTYDLLVPMVSFCDIPFSQIVNHIDSYGCYGIGLKKKWAEECGLNPVLYLDKHSSLTENMLLHLYKHLTASKSKVTELDSDEKCRFDIIRYTKNYQGDLNRIGKKAIKDYRFSDEREWRYVIDPKLDYPLFGNLKNITVAKIPEAKNMQNKKIETERLQFTPEDINYIIVKYESERDKVIETLEKVNAKYPHEQVKRLISRIISVEQLRTDF</sequence>
<dbReference type="AlphaFoldDB" id="A0A4Q1K2F7"/>
<dbReference type="RefSeq" id="WP_129435412.1">
    <property type="nucleotide sequence ID" value="NZ_SBKO01000002.1"/>
</dbReference>
<dbReference type="InterPro" id="IPR021223">
    <property type="entry name" value="AbiGi"/>
</dbReference>
<accession>A0A4Q1K2F7</accession>
<proteinExistence type="predicted"/>